<proteinExistence type="predicted"/>
<accession>I4VPC4</accession>
<dbReference type="AlphaFoldDB" id="I4VPC4"/>
<dbReference type="EMBL" id="AJXU01000042">
    <property type="protein sequence ID" value="EIL89065.1"/>
    <property type="molecule type" value="Genomic_DNA"/>
</dbReference>
<comment type="caution">
    <text evidence="1">The sequence shown here is derived from an EMBL/GenBank/DDBJ whole genome shotgun (WGS) entry which is preliminary data.</text>
</comment>
<organism evidence="1 2">
    <name type="scientific">Rhodanobacter fulvus Jip2</name>
    <dbReference type="NCBI Taxonomy" id="1163408"/>
    <lineage>
        <taxon>Bacteria</taxon>
        <taxon>Pseudomonadati</taxon>
        <taxon>Pseudomonadota</taxon>
        <taxon>Gammaproteobacteria</taxon>
        <taxon>Lysobacterales</taxon>
        <taxon>Rhodanobacteraceae</taxon>
        <taxon>Rhodanobacter</taxon>
    </lineage>
</organism>
<evidence type="ECO:0000313" key="2">
    <source>
        <dbReference type="Proteomes" id="UP000004210"/>
    </source>
</evidence>
<name>I4VPC4_9GAMM</name>
<keyword evidence="2" id="KW-1185">Reference proteome</keyword>
<gene>
    <name evidence="1" type="ORF">UU9_10482</name>
</gene>
<protein>
    <submittedName>
        <fullName evidence="1">MobA protein</fullName>
    </submittedName>
</protein>
<dbReference type="STRING" id="1163408.UU9_10482"/>
<dbReference type="Proteomes" id="UP000004210">
    <property type="component" value="Unassembled WGS sequence"/>
</dbReference>
<reference evidence="1 2" key="1">
    <citation type="journal article" date="2012" name="J. Bacteriol.">
        <title>Genome sequences for six rhodanobacter strains, isolated from soils and the terrestrial subsurface, with variable denitrification capabilities.</title>
        <authorList>
            <person name="Kostka J.E."/>
            <person name="Green S.J."/>
            <person name="Rishishwar L."/>
            <person name="Prakash O."/>
            <person name="Katz L.S."/>
            <person name="Marino-Ramirez L."/>
            <person name="Jordan I.K."/>
            <person name="Munk C."/>
            <person name="Ivanova N."/>
            <person name="Mikhailova N."/>
            <person name="Watson D.B."/>
            <person name="Brown S.D."/>
            <person name="Palumbo A.V."/>
            <person name="Brooks S.C."/>
        </authorList>
    </citation>
    <scope>NUCLEOTIDE SEQUENCE [LARGE SCALE GENOMIC DNA]</scope>
    <source>
        <strain evidence="2">Jip2T</strain>
    </source>
</reference>
<evidence type="ECO:0000313" key="1">
    <source>
        <dbReference type="EMBL" id="EIL89065.1"/>
    </source>
</evidence>
<sequence length="106" mass="11715">MTHSRIADLFREHPKAGVCELTHGRAMHWLLPWPMPVWAEDGQSFEALLARRHQRLVRVTLSTDELVCVPAFAHGGISSGHIGPSFCSGTALPLLLARFHRASASH</sequence>